<dbReference type="SUPFAM" id="SSF46565">
    <property type="entry name" value="Chaperone J-domain"/>
    <property type="match status" value="1"/>
</dbReference>
<dbReference type="InterPro" id="IPR004640">
    <property type="entry name" value="HscB"/>
</dbReference>
<evidence type="ECO:0000313" key="6">
    <source>
        <dbReference type="Proteomes" id="UP000198988"/>
    </source>
</evidence>
<feature type="domain" description="Co-chaperone HscB C-terminal oligomerisation" evidence="4">
    <location>
        <begin position="89"/>
        <end position="162"/>
    </location>
</feature>
<dbReference type="AlphaFoldDB" id="A0A1H6JNA3"/>
<proteinExistence type="inferred from homology"/>
<dbReference type="NCBIfam" id="TIGR00714">
    <property type="entry name" value="hscB"/>
    <property type="match status" value="1"/>
</dbReference>
<comment type="subunit">
    <text evidence="3">Interacts with HscA and stimulates its ATPase activity.</text>
</comment>
<keyword evidence="2 3" id="KW-0143">Chaperone</keyword>
<evidence type="ECO:0000256" key="2">
    <source>
        <dbReference type="ARBA" id="ARBA00023186"/>
    </source>
</evidence>
<dbReference type="GO" id="GO:0001671">
    <property type="term" value="F:ATPase activator activity"/>
    <property type="evidence" value="ECO:0007669"/>
    <property type="project" value="InterPro"/>
</dbReference>
<evidence type="ECO:0000313" key="5">
    <source>
        <dbReference type="EMBL" id="SEH62355.1"/>
    </source>
</evidence>
<accession>A0A1H6JNA3</accession>
<dbReference type="Gene3D" id="1.10.287.110">
    <property type="entry name" value="DnaJ domain"/>
    <property type="match status" value="1"/>
</dbReference>
<dbReference type="GO" id="GO:1990230">
    <property type="term" value="C:iron-sulfur cluster transfer complex"/>
    <property type="evidence" value="ECO:0007669"/>
    <property type="project" value="TreeGrafter"/>
</dbReference>
<comment type="function">
    <text evidence="3">Co-chaperone involved in the maturation of iron-sulfur cluster-containing proteins. Seems to help targeting proteins to be folded toward HscA.</text>
</comment>
<dbReference type="GO" id="GO:0051259">
    <property type="term" value="P:protein complex oligomerization"/>
    <property type="evidence" value="ECO:0007669"/>
    <property type="project" value="InterPro"/>
</dbReference>
<dbReference type="GO" id="GO:0006457">
    <property type="term" value="P:protein folding"/>
    <property type="evidence" value="ECO:0007669"/>
    <property type="project" value="UniProtKB-UniRule"/>
</dbReference>
<evidence type="ECO:0000259" key="4">
    <source>
        <dbReference type="Pfam" id="PF07743"/>
    </source>
</evidence>
<organism evidence="5 6">
    <name type="scientific">Bathymodiolus azoricus thioautotrophic gill symbiont</name>
    <dbReference type="NCBI Taxonomy" id="235205"/>
    <lineage>
        <taxon>Bacteria</taxon>
        <taxon>Pseudomonadati</taxon>
        <taxon>Pseudomonadota</taxon>
        <taxon>Gammaproteobacteria</taxon>
        <taxon>sulfur-oxidizing symbionts</taxon>
    </lineage>
</organism>
<gene>
    <name evidence="3" type="primary">hscB</name>
    <name evidence="5" type="ORF">BAZSYMA_ACONTIG00507_0</name>
</gene>
<dbReference type="RefSeq" id="WP_237731717.1">
    <property type="nucleotide sequence ID" value="NZ_CDSC02000055.1"/>
</dbReference>
<dbReference type="Gene3D" id="1.20.1280.20">
    <property type="entry name" value="HscB, C-terminal domain"/>
    <property type="match status" value="1"/>
</dbReference>
<dbReference type="PANTHER" id="PTHR14021">
    <property type="entry name" value="IRON-SULFUR CLUSTER CO-CHAPERONE PROTEIN HSCB"/>
    <property type="match status" value="1"/>
</dbReference>
<dbReference type="Pfam" id="PF07743">
    <property type="entry name" value="HSCB_C"/>
    <property type="match status" value="1"/>
</dbReference>
<sequence length="171" mass="19885">MMQNYFELFSLKVDFAIDLSVLEQTYQTQIAQFHPDKFAIADDKKKVMAIQNTSLINTAFDTLKSPLLRATYLLELQGIDAFDEKDTQMDVGFLMSQIELRESLDAIKTTKDEMALDDFIVDITGKVAQNIEKIQHLFKVDEFNKIKNLVRELKFYTQLNTQANQLMDEWL</sequence>
<dbReference type="SUPFAM" id="SSF47144">
    <property type="entry name" value="HSC20 (HSCB), C-terminal oligomerisation domain"/>
    <property type="match status" value="1"/>
</dbReference>
<dbReference type="Proteomes" id="UP000198988">
    <property type="component" value="Unassembled WGS sequence"/>
</dbReference>
<dbReference type="EMBL" id="CDSC02000055">
    <property type="protein sequence ID" value="SEH62355.1"/>
    <property type="molecule type" value="Genomic_DNA"/>
</dbReference>
<dbReference type="InterPro" id="IPR036386">
    <property type="entry name" value="HscB_C_sf"/>
</dbReference>
<comment type="similarity">
    <text evidence="1 3">Belongs to the HscB family.</text>
</comment>
<dbReference type="HAMAP" id="MF_00682">
    <property type="entry name" value="HscB"/>
    <property type="match status" value="1"/>
</dbReference>
<dbReference type="InterPro" id="IPR036869">
    <property type="entry name" value="J_dom_sf"/>
</dbReference>
<dbReference type="InterPro" id="IPR009073">
    <property type="entry name" value="HscB_oligo_C"/>
</dbReference>
<dbReference type="PANTHER" id="PTHR14021:SF15">
    <property type="entry name" value="IRON-SULFUR CLUSTER CO-CHAPERONE PROTEIN HSCB"/>
    <property type="match status" value="1"/>
</dbReference>
<dbReference type="GO" id="GO:0044571">
    <property type="term" value="P:[2Fe-2S] cluster assembly"/>
    <property type="evidence" value="ECO:0007669"/>
    <property type="project" value="InterPro"/>
</dbReference>
<evidence type="ECO:0000256" key="1">
    <source>
        <dbReference type="ARBA" id="ARBA00010476"/>
    </source>
</evidence>
<dbReference type="GO" id="GO:0051087">
    <property type="term" value="F:protein-folding chaperone binding"/>
    <property type="evidence" value="ECO:0007669"/>
    <property type="project" value="InterPro"/>
</dbReference>
<protein>
    <recommendedName>
        <fullName evidence="3">Co-chaperone protein HscB homolog</fullName>
    </recommendedName>
</protein>
<name>A0A1H6JNA3_9GAMM</name>
<reference evidence="6" key="1">
    <citation type="submission" date="2016-06" db="EMBL/GenBank/DDBJ databases">
        <authorList>
            <person name="Petersen J."/>
            <person name="Sayavedra L."/>
        </authorList>
    </citation>
    <scope>NUCLEOTIDE SEQUENCE [LARGE SCALE GENOMIC DNA]</scope>
    <source>
        <strain evidence="6">BazSymA</strain>
    </source>
</reference>
<evidence type="ECO:0000256" key="3">
    <source>
        <dbReference type="HAMAP-Rule" id="MF_00682"/>
    </source>
</evidence>